<sequence>MSDETAVDPTATSDQSAAAEKRKAAAEGAIDSRAAQYIEALKIERAGYVVRGLEDRVAQVDAAIKHWSAGDKPKRTRKA</sequence>
<accession>A0A511JBJ4</accession>
<feature type="region of interest" description="Disordered" evidence="1">
    <location>
        <begin position="1"/>
        <end position="27"/>
    </location>
</feature>
<reference evidence="2 3" key="1">
    <citation type="submission" date="2019-07" db="EMBL/GenBank/DDBJ databases">
        <title>Whole genome shotgun sequence of Cellulomonas composti NBRC 100758.</title>
        <authorList>
            <person name="Hosoyama A."/>
            <person name="Uohara A."/>
            <person name="Ohji S."/>
            <person name="Ichikawa N."/>
        </authorList>
    </citation>
    <scope>NUCLEOTIDE SEQUENCE [LARGE SCALE GENOMIC DNA]</scope>
    <source>
        <strain evidence="2 3">NBRC 100758</strain>
    </source>
</reference>
<evidence type="ECO:0000313" key="3">
    <source>
        <dbReference type="Proteomes" id="UP000321720"/>
    </source>
</evidence>
<evidence type="ECO:0000313" key="2">
    <source>
        <dbReference type="EMBL" id="GEL95360.1"/>
    </source>
</evidence>
<dbReference type="OrthoDB" id="4313973at2"/>
<protein>
    <submittedName>
        <fullName evidence="2">Uncharacterized protein</fullName>
    </submittedName>
</protein>
<keyword evidence="3" id="KW-1185">Reference proteome</keyword>
<organism evidence="2 3">
    <name type="scientific">Cellulomonas composti</name>
    <dbReference type="NCBI Taxonomy" id="266130"/>
    <lineage>
        <taxon>Bacteria</taxon>
        <taxon>Bacillati</taxon>
        <taxon>Actinomycetota</taxon>
        <taxon>Actinomycetes</taxon>
        <taxon>Micrococcales</taxon>
        <taxon>Cellulomonadaceae</taxon>
        <taxon>Cellulomonas</taxon>
    </lineage>
</organism>
<name>A0A511JBJ4_9CELL</name>
<dbReference type="Proteomes" id="UP000321720">
    <property type="component" value="Unassembled WGS sequence"/>
</dbReference>
<dbReference type="AlphaFoldDB" id="A0A511JBJ4"/>
<gene>
    <name evidence="2" type="ORF">CCO02nite_20180</name>
</gene>
<dbReference type="RefSeq" id="WP_146843005.1">
    <property type="nucleotide sequence ID" value="NZ_BJWG01000008.1"/>
</dbReference>
<evidence type="ECO:0000256" key="1">
    <source>
        <dbReference type="SAM" id="MobiDB-lite"/>
    </source>
</evidence>
<proteinExistence type="predicted"/>
<dbReference type="EMBL" id="BJWG01000008">
    <property type="protein sequence ID" value="GEL95360.1"/>
    <property type="molecule type" value="Genomic_DNA"/>
</dbReference>
<comment type="caution">
    <text evidence="2">The sequence shown here is derived from an EMBL/GenBank/DDBJ whole genome shotgun (WGS) entry which is preliminary data.</text>
</comment>